<evidence type="ECO:0000256" key="10">
    <source>
        <dbReference type="ARBA" id="ARBA00023136"/>
    </source>
</evidence>
<dbReference type="GO" id="GO:0030148">
    <property type="term" value="P:sphingolipid biosynthetic process"/>
    <property type="evidence" value="ECO:0007669"/>
    <property type="project" value="TreeGrafter"/>
</dbReference>
<evidence type="ECO:0000256" key="3">
    <source>
        <dbReference type="ARBA" id="ARBA00007811"/>
    </source>
</evidence>
<dbReference type="RefSeq" id="XP_033379754.1">
    <property type="nucleotide sequence ID" value="XM_033528985.1"/>
</dbReference>
<evidence type="ECO:0000256" key="6">
    <source>
        <dbReference type="ARBA" id="ARBA00022692"/>
    </source>
</evidence>
<evidence type="ECO:0000256" key="4">
    <source>
        <dbReference type="ARBA" id="ARBA00013122"/>
    </source>
</evidence>
<name>A0A6A5XE29_9PLEO</name>
<evidence type="ECO:0000313" key="16">
    <source>
        <dbReference type="Proteomes" id="UP000799778"/>
    </source>
</evidence>
<gene>
    <name evidence="15" type="ORF">BU24DRAFT_426498</name>
</gene>
<dbReference type="GO" id="GO:0042761">
    <property type="term" value="P:very long-chain fatty acid biosynthetic process"/>
    <property type="evidence" value="ECO:0007669"/>
    <property type="project" value="TreeGrafter"/>
</dbReference>
<feature type="transmembrane region" description="Helical" evidence="14">
    <location>
        <begin position="185"/>
        <end position="207"/>
    </location>
</feature>
<evidence type="ECO:0000256" key="5">
    <source>
        <dbReference type="ARBA" id="ARBA00022516"/>
    </source>
</evidence>
<sequence length="218" mass="24491">MSTKSQTKPKAAASSLNNAYLLAYNAVSAGLWLGILGKVTTLSLEHGVGSGKVYSELEEFARLVQTGATLEVVHSLFGLVRAPLLTTLMQVASRLLLVWGIGYNFPQTTQYSPAYSSMLIAWSVTEVIRYSYFVFNLSGLGVPRLWTWLRYNTFLILYPLGVGSETWLVYHAIPEAEKLDEKYGWALYAILATYVPGFYMLFTHMLSQRKRILRAKKE</sequence>
<evidence type="ECO:0000256" key="9">
    <source>
        <dbReference type="ARBA" id="ARBA00023098"/>
    </source>
</evidence>
<evidence type="ECO:0000256" key="13">
    <source>
        <dbReference type="ARBA" id="ARBA00036671"/>
    </source>
</evidence>
<dbReference type="AlphaFoldDB" id="A0A6A5XE29"/>
<evidence type="ECO:0000313" key="15">
    <source>
        <dbReference type="EMBL" id="KAF2011415.1"/>
    </source>
</evidence>
<evidence type="ECO:0000256" key="11">
    <source>
        <dbReference type="ARBA" id="ARBA00023160"/>
    </source>
</evidence>
<evidence type="ECO:0000256" key="14">
    <source>
        <dbReference type="RuleBase" id="RU363109"/>
    </source>
</evidence>
<feature type="transmembrane region" description="Helical" evidence="14">
    <location>
        <begin position="114"/>
        <end position="135"/>
    </location>
</feature>
<keyword evidence="6 14" id="KW-0812">Transmembrane</keyword>
<protein>
    <recommendedName>
        <fullName evidence="4 14">Very-long-chain (3R)-3-hydroxyacyl-CoA dehydratase</fullName>
        <ecNumber evidence="4 14">4.2.1.134</ecNumber>
    </recommendedName>
</protein>
<comment type="catalytic activity">
    <reaction evidence="13 14">
        <text>a very-long-chain (3R)-3-hydroxyacyl-CoA = a very-long-chain (2E)-enoyl-CoA + H2O</text>
        <dbReference type="Rhea" id="RHEA:45812"/>
        <dbReference type="ChEBI" id="CHEBI:15377"/>
        <dbReference type="ChEBI" id="CHEBI:83728"/>
        <dbReference type="ChEBI" id="CHEBI:85440"/>
        <dbReference type="EC" id="4.2.1.134"/>
    </reaction>
</comment>
<evidence type="ECO:0000256" key="8">
    <source>
        <dbReference type="ARBA" id="ARBA00022989"/>
    </source>
</evidence>
<comment type="function">
    <text evidence="14">Catalyzes the third of the four reactions of the long-chain fatty acids elongation cycle. This endoplasmic reticulum-bound enzymatic process, allows the addition of two carbons to the chain of long- and very long-chain fatty acids/VLCFAs per cycle. This enzyme catalyzes the dehydration of the 3-hydroxyacyl-CoA intermediate into trans-2,3-enoyl-CoA, within each cycle of fatty acid elongation. Thereby, it participates to the production of VLCFAs of different chain lengths that are involved in multiple biological processes as precursors of membrane lipids and lipid mediators.</text>
</comment>
<dbReference type="Pfam" id="PF04387">
    <property type="entry name" value="PTPLA"/>
    <property type="match status" value="1"/>
</dbReference>
<reference evidence="15" key="1">
    <citation type="journal article" date="2020" name="Stud. Mycol.">
        <title>101 Dothideomycetes genomes: a test case for predicting lifestyles and emergence of pathogens.</title>
        <authorList>
            <person name="Haridas S."/>
            <person name="Albert R."/>
            <person name="Binder M."/>
            <person name="Bloem J."/>
            <person name="Labutti K."/>
            <person name="Salamov A."/>
            <person name="Andreopoulos B."/>
            <person name="Baker S."/>
            <person name="Barry K."/>
            <person name="Bills G."/>
            <person name="Bluhm B."/>
            <person name="Cannon C."/>
            <person name="Castanera R."/>
            <person name="Culley D."/>
            <person name="Daum C."/>
            <person name="Ezra D."/>
            <person name="Gonzalez J."/>
            <person name="Henrissat B."/>
            <person name="Kuo A."/>
            <person name="Liang C."/>
            <person name="Lipzen A."/>
            <person name="Lutzoni F."/>
            <person name="Magnuson J."/>
            <person name="Mondo S."/>
            <person name="Nolan M."/>
            <person name="Ohm R."/>
            <person name="Pangilinan J."/>
            <person name="Park H.-J."/>
            <person name="Ramirez L."/>
            <person name="Alfaro M."/>
            <person name="Sun H."/>
            <person name="Tritt A."/>
            <person name="Yoshinaga Y."/>
            <person name="Zwiers L.-H."/>
            <person name="Turgeon B."/>
            <person name="Goodwin S."/>
            <person name="Spatafora J."/>
            <person name="Crous P."/>
            <person name="Grigoriev I."/>
        </authorList>
    </citation>
    <scope>NUCLEOTIDE SEQUENCE</scope>
    <source>
        <strain evidence="15">CBS 175.79</strain>
    </source>
</reference>
<keyword evidence="11 14" id="KW-0275">Fatty acid biosynthesis</keyword>
<dbReference type="EC" id="4.2.1.134" evidence="4 14"/>
<evidence type="ECO:0000256" key="7">
    <source>
        <dbReference type="ARBA" id="ARBA00022832"/>
    </source>
</evidence>
<comment type="caution">
    <text evidence="14">Lacks conserved residue(s) required for the propagation of feature annotation.</text>
</comment>
<evidence type="ECO:0000256" key="1">
    <source>
        <dbReference type="ARBA" id="ARBA00004141"/>
    </source>
</evidence>
<evidence type="ECO:0000256" key="12">
    <source>
        <dbReference type="ARBA" id="ARBA00023239"/>
    </source>
</evidence>
<evidence type="ECO:0000256" key="2">
    <source>
        <dbReference type="ARBA" id="ARBA00005194"/>
    </source>
</evidence>
<organism evidence="15 16">
    <name type="scientific">Aaosphaeria arxii CBS 175.79</name>
    <dbReference type="NCBI Taxonomy" id="1450172"/>
    <lineage>
        <taxon>Eukaryota</taxon>
        <taxon>Fungi</taxon>
        <taxon>Dikarya</taxon>
        <taxon>Ascomycota</taxon>
        <taxon>Pezizomycotina</taxon>
        <taxon>Dothideomycetes</taxon>
        <taxon>Pleosporomycetidae</taxon>
        <taxon>Pleosporales</taxon>
        <taxon>Pleosporales incertae sedis</taxon>
        <taxon>Aaosphaeria</taxon>
    </lineage>
</organism>
<dbReference type="OrthoDB" id="46988at2759"/>
<dbReference type="PANTHER" id="PTHR11035:SF3">
    <property type="entry name" value="VERY-LONG-CHAIN (3R)-3-HYDROXYACYL-COA DEHYDRATASE"/>
    <property type="match status" value="1"/>
</dbReference>
<keyword evidence="7 14" id="KW-0276">Fatty acid metabolism</keyword>
<comment type="subcellular location">
    <subcellularLocation>
        <location evidence="14">Endoplasmic reticulum membrane</location>
        <topology evidence="14">Multi-pass membrane protein</topology>
    </subcellularLocation>
    <subcellularLocation>
        <location evidence="1">Membrane</location>
        <topology evidence="1">Multi-pass membrane protein</topology>
    </subcellularLocation>
</comment>
<keyword evidence="12 14" id="KW-0456">Lyase</keyword>
<proteinExistence type="inferred from homology"/>
<keyword evidence="5 14" id="KW-0444">Lipid biosynthesis</keyword>
<feature type="transmembrane region" description="Helical" evidence="14">
    <location>
        <begin position="155"/>
        <end position="173"/>
    </location>
</feature>
<keyword evidence="10 14" id="KW-0472">Membrane</keyword>
<dbReference type="GO" id="GO:0005789">
    <property type="term" value="C:endoplasmic reticulum membrane"/>
    <property type="evidence" value="ECO:0007669"/>
    <property type="project" value="UniProtKB-SubCell"/>
</dbReference>
<dbReference type="InterPro" id="IPR007482">
    <property type="entry name" value="Tyr_Pase-like_PTPLA"/>
</dbReference>
<dbReference type="GeneID" id="54286382"/>
<keyword evidence="9 14" id="KW-0443">Lipid metabolism</keyword>
<accession>A0A6A5XE29</accession>
<dbReference type="GO" id="GO:0102158">
    <property type="term" value="F:very-long-chain (3R)-3-hydroxyacyl-CoA dehydratase activity"/>
    <property type="evidence" value="ECO:0007669"/>
    <property type="project" value="UniProtKB-EC"/>
</dbReference>
<keyword evidence="14" id="KW-0256">Endoplasmic reticulum</keyword>
<comment type="similarity">
    <text evidence="3 14">Belongs to the very long-chain fatty acids dehydratase HACD family.</text>
</comment>
<dbReference type="EMBL" id="ML978074">
    <property type="protein sequence ID" value="KAF2011415.1"/>
    <property type="molecule type" value="Genomic_DNA"/>
</dbReference>
<dbReference type="Proteomes" id="UP000799778">
    <property type="component" value="Unassembled WGS sequence"/>
</dbReference>
<keyword evidence="16" id="KW-1185">Reference proteome</keyword>
<dbReference type="UniPathway" id="UPA00094"/>
<comment type="pathway">
    <text evidence="2 14">Lipid metabolism; fatty acid biosynthesis.</text>
</comment>
<keyword evidence="8 14" id="KW-1133">Transmembrane helix</keyword>
<dbReference type="GO" id="GO:0030497">
    <property type="term" value="P:fatty acid elongation"/>
    <property type="evidence" value="ECO:0007669"/>
    <property type="project" value="TreeGrafter"/>
</dbReference>
<dbReference type="PANTHER" id="PTHR11035">
    <property type="entry name" value="VERY-LONG-CHAIN (3R)-3-HYDROXYACYL-COA DEHYDRATASE"/>
    <property type="match status" value="1"/>
</dbReference>